<evidence type="ECO:0000256" key="6">
    <source>
        <dbReference type="ARBA" id="ARBA00022485"/>
    </source>
</evidence>
<keyword evidence="13 14" id="KW-0326">Glycosidase</keyword>
<dbReference type="SUPFAM" id="SSF55811">
    <property type="entry name" value="Nudix"/>
    <property type="match status" value="1"/>
</dbReference>
<dbReference type="GO" id="GO:0046872">
    <property type="term" value="F:metal ion binding"/>
    <property type="evidence" value="ECO:0007669"/>
    <property type="project" value="UniProtKB-UniRule"/>
</dbReference>
<dbReference type="InterPro" id="IPR011257">
    <property type="entry name" value="DNA_glycosylase"/>
</dbReference>
<dbReference type="PANTHER" id="PTHR42944:SF1">
    <property type="entry name" value="ADENINE DNA GLYCOSYLASE"/>
    <property type="match status" value="1"/>
</dbReference>
<dbReference type="GO" id="GO:0006284">
    <property type="term" value="P:base-excision repair"/>
    <property type="evidence" value="ECO:0007669"/>
    <property type="project" value="UniProtKB-UniRule"/>
</dbReference>
<dbReference type="InterPro" id="IPR015797">
    <property type="entry name" value="NUDIX_hydrolase-like_dom_sf"/>
</dbReference>
<evidence type="ECO:0000256" key="13">
    <source>
        <dbReference type="ARBA" id="ARBA00023295"/>
    </source>
</evidence>
<keyword evidence="6" id="KW-0004">4Fe-4S</keyword>
<dbReference type="SUPFAM" id="SSF48150">
    <property type="entry name" value="DNA-glycosylase"/>
    <property type="match status" value="1"/>
</dbReference>
<evidence type="ECO:0000256" key="9">
    <source>
        <dbReference type="ARBA" id="ARBA00022801"/>
    </source>
</evidence>
<dbReference type="PANTHER" id="PTHR42944">
    <property type="entry name" value="ADENINE DNA GLYCOSYLASE"/>
    <property type="match status" value="1"/>
</dbReference>
<reference evidence="16 17" key="1">
    <citation type="submission" date="2017-11" db="EMBL/GenBank/DDBJ databases">
        <title>Genome-resolved metagenomics identifies genetic mobility, metabolic interactions, and unexpected diversity in perchlorate-reducing communities.</title>
        <authorList>
            <person name="Barnum T.P."/>
            <person name="Figueroa I.A."/>
            <person name="Carlstrom C.I."/>
            <person name="Lucas L.N."/>
            <person name="Engelbrektson A.L."/>
            <person name="Coates J.D."/>
        </authorList>
    </citation>
    <scope>NUCLEOTIDE SEQUENCE [LARGE SCALE GENOMIC DNA]</scope>
    <source>
        <strain evidence="16">BM301</strain>
    </source>
</reference>
<sequence>MRQDPKEFSEQIIAWYKRHGRKDLPWQQNPTPYRVWISEIMLQQTQVGTVIPYYERFMQRFPELQQLAEASLDEVLHHWSGLGYYARARNLHRAAKCILDEHAGLFPVTQAALMDLPGIGRSTAGAILSLALEQPSPILDGNVKRVLARCFAVPGWPGKGAVLKRLWSLSEELTPSHHTRAYNQAMMDLGATVCRRSRPRCDACPLMQQCRARAEGDPTAYPHSRPRARLPSRKVVMLLVHDGRGRVLLESRPQSGIWGGLWGLPEYADRQAAEEGLAVWFGDNYQEIAVWPERRHSFSHFHLLITPVVIKLAGRQEWVMDGSSRVWYNTDKPDQRGVAAPVSRLIEELIQRLEERADEPYGGLR</sequence>
<dbReference type="InterPro" id="IPR023170">
    <property type="entry name" value="HhH_base_excis_C"/>
</dbReference>
<dbReference type="RefSeq" id="WP_273438496.1">
    <property type="nucleotide sequence ID" value="NZ_PKUN01000008.1"/>
</dbReference>
<comment type="caution">
    <text evidence="16">The sequence shown here is derived from an EMBL/GenBank/DDBJ whole genome shotgun (WGS) entry which is preliminary data.</text>
</comment>
<evidence type="ECO:0000313" key="16">
    <source>
        <dbReference type="EMBL" id="PLX62153.1"/>
    </source>
</evidence>
<dbReference type="InterPro" id="IPR005760">
    <property type="entry name" value="A/G_AdeGlyc_MutY"/>
</dbReference>
<evidence type="ECO:0000313" key="17">
    <source>
        <dbReference type="Proteomes" id="UP000235015"/>
    </source>
</evidence>
<comment type="catalytic activity">
    <reaction evidence="1 14">
        <text>Hydrolyzes free adenine bases from 7,8-dihydro-8-oxoguanine:adenine mismatched double-stranded DNA, leaving an apurinic site.</text>
        <dbReference type="EC" id="3.2.2.31"/>
    </reaction>
</comment>
<keyword evidence="9" id="KW-0378">Hydrolase</keyword>
<evidence type="ECO:0000256" key="5">
    <source>
        <dbReference type="ARBA" id="ARBA00022023"/>
    </source>
</evidence>
<dbReference type="GO" id="GO:0034039">
    <property type="term" value="F:8-oxo-7,8-dihydroguanine DNA N-glycosylase activity"/>
    <property type="evidence" value="ECO:0007669"/>
    <property type="project" value="TreeGrafter"/>
</dbReference>
<dbReference type="Pfam" id="PF00730">
    <property type="entry name" value="HhH-GPD"/>
    <property type="match status" value="1"/>
</dbReference>
<evidence type="ECO:0000256" key="1">
    <source>
        <dbReference type="ARBA" id="ARBA00000843"/>
    </source>
</evidence>
<keyword evidence="11" id="KW-0411">Iron-sulfur</keyword>
<evidence type="ECO:0000259" key="15">
    <source>
        <dbReference type="SMART" id="SM00478"/>
    </source>
</evidence>
<dbReference type="Gene3D" id="1.10.340.30">
    <property type="entry name" value="Hypothetical protein, domain 2"/>
    <property type="match status" value="1"/>
</dbReference>
<evidence type="ECO:0000256" key="10">
    <source>
        <dbReference type="ARBA" id="ARBA00023004"/>
    </source>
</evidence>
<evidence type="ECO:0000256" key="8">
    <source>
        <dbReference type="ARBA" id="ARBA00022763"/>
    </source>
</evidence>
<dbReference type="Pfam" id="PF00633">
    <property type="entry name" value="HHH"/>
    <property type="match status" value="1"/>
</dbReference>
<gene>
    <name evidence="16" type="ORF">C0630_07005</name>
</gene>
<comment type="function">
    <text evidence="2">Adenine glycosylase active on G-A mispairs. MutY also corrects error-prone DNA synthesis past GO lesions which are due to the oxidatively damaged form of guanine: 7,8-dihydro-8-oxoguanine (8-oxo-dGTP).</text>
</comment>
<dbReference type="InterPro" id="IPR000445">
    <property type="entry name" value="HhH_motif"/>
</dbReference>
<protein>
    <recommendedName>
        <fullName evidence="5 14">Adenine DNA glycosylase</fullName>
        <ecNumber evidence="4 14">3.2.2.31</ecNumber>
    </recommendedName>
</protein>
<dbReference type="GO" id="GO:0032357">
    <property type="term" value="F:oxidized purine DNA binding"/>
    <property type="evidence" value="ECO:0007669"/>
    <property type="project" value="TreeGrafter"/>
</dbReference>
<keyword evidence="10 14" id="KW-0408">Iron</keyword>
<dbReference type="NCBIfam" id="NF008132">
    <property type="entry name" value="PRK10880.1"/>
    <property type="match status" value="1"/>
</dbReference>
<name>A0A2N6CXW4_9GAMM</name>
<dbReference type="NCBIfam" id="TIGR01084">
    <property type="entry name" value="mutY"/>
    <property type="match status" value="1"/>
</dbReference>
<dbReference type="FunFam" id="1.10.340.30:FF:000002">
    <property type="entry name" value="Adenine DNA glycosylase"/>
    <property type="match status" value="1"/>
</dbReference>
<dbReference type="EC" id="3.2.2.31" evidence="4 14"/>
<dbReference type="Gene3D" id="3.90.79.10">
    <property type="entry name" value="Nucleoside Triphosphate Pyrophosphohydrolase"/>
    <property type="match status" value="1"/>
</dbReference>
<proteinExistence type="inferred from homology"/>
<evidence type="ECO:0000256" key="11">
    <source>
        <dbReference type="ARBA" id="ARBA00023014"/>
    </source>
</evidence>
<keyword evidence="12" id="KW-0234">DNA repair</keyword>
<dbReference type="GO" id="GO:0006298">
    <property type="term" value="P:mismatch repair"/>
    <property type="evidence" value="ECO:0007669"/>
    <property type="project" value="TreeGrafter"/>
</dbReference>
<dbReference type="Pfam" id="PF14815">
    <property type="entry name" value="NUDIX_4"/>
    <property type="match status" value="1"/>
</dbReference>
<evidence type="ECO:0000256" key="3">
    <source>
        <dbReference type="ARBA" id="ARBA00008343"/>
    </source>
</evidence>
<dbReference type="GO" id="GO:0000701">
    <property type="term" value="F:purine-specific mismatch base pair DNA N-glycosylase activity"/>
    <property type="evidence" value="ECO:0007669"/>
    <property type="project" value="UniProtKB-EC"/>
</dbReference>
<evidence type="ECO:0000256" key="7">
    <source>
        <dbReference type="ARBA" id="ARBA00022723"/>
    </source>
</evidence>
<dbReference type="AlphaFoldDB" id="A0A2N6CXW4"/>
<dbReference type="CDD" id="cd03431">
    <property type="entry name" value="NUDIX_DNA_Glycosylase_C-MutY"/>
    <property type="match status" value="1"/>
</dbReference>
<dbReference type="Gene3D" id="1.10.1670.10">
    <property type="entry name" value="Helix-hairpin-Helix base-excision DNA repair enzymes (C-terminal)"/>
    <property type="match status" value="1"/>
</dbReference>
<dbReference type="GO" id="GO:0035485">
    <property type="term" value="F:adenine/guanine mispair binding"/>
    <property type="evidence" value="ECO:0007669"/>
    <property type="project" value="TreeGrafter"/>
</dbReference>
<keyword evidence="7" id="KW-0479">Metal-binding</keyword>
<dbReference type="InterPro" id="IPR004036">
    <property type="entry name" value="Endonuclease-III-like_CS2"/>
</dbReference>
<accession>A0A2N6CXW4</accession>
<dbReference type="STRING" id="1111735.GCA_000428045_00781"/>
<dbReference type="PROSITE" id="PS01155">
    <property type="entry name" value="ENDONUCLEASE_III_2"/>
    <property type="match status" value="1"/>
</dbReference>
<evidence type="ECO:0000256" key="4">
    <source>
        <dbReference type="ARBA" id="ARBA00012045"/>
    </source>
</evidence>
<organism evidence="16 17">
    <name type="scientific">Sedimenticola selenatireducens</name>
    <dbReference type="NCBI Taxonomy" id="191960"/>
    <lineage>
        <taxon>Bacteria</taxon>
        <taxon>Pseudomonadati</taxon>
        <taxon>Pseudomonadota</taxon>
        <taxon>Gammaproteobacteria</taxon>
        <taxon>Chromatiales</taxon>
        <taxon>Sedimenticolaceae</taxon>
        <taxon>Sedimenticola</taxon>
    </lineage>
</organism>
<dbReference type="Proteomes" id="UP000235015">
    <property type="component" value="Unassembled WGS sequence"/>
</dbReference>
<feature type="domain" description="HhH-GPD" evidence="15">
    <location>
        <begin position="41"/>
        <end position="192"/>
    </location>
</feature>
<dbReference type="EMBL" id="PKUN01000008">
    <property type="protein sequence ID" value="PLX62153.1"/>
    <property type="molecule type" value="Genomic_DNA"/>
</dbReference>
<dbReference type="SMART" id="SM00478">
    <property type="entry name" value="ENDO3c"/>
    <property type="match status" value="1"/>
</dbReference>
<dbReference type="InterPro" id="IPR044298">
    <property type="entry name" value="MIG/MutY"/>
</dbReference>
<dbReference type="InterPro" id="IPR003265">
    <property type="entry name" value="HhH-GPD_domain"/>
</dbReference>
<comment type="similarity">
    <text evidence="3 14">Belongs to the Nth/MutY family.</text>
</comment>
<dbReference type="InterPro" id="IPR004035">
    <property type="entry name" value="Endouclease-III_FeS-bd_BS"/>
</dbReference>
<dbReference type="CDD" id="cd00056">
    <property type="entry name" value="ENDO3c"/>
    <property type="match status" value="1"/>
</dbReference>
<dbReference type="SMART" id="SM00525">
    <property type="entry name" value="FES"/>
    <property type="match status" value="1"/>
</dbReference>
<dbReference type="PROSITE" id="PS00764">
    <property type="entry name" value="ENDONUCLEASE_III_1"/>
    <property type="match status" value="1"/>
</dbReference>
<dbReference type="InterPro" id="IPR003651">
    <property type="entry name" value="Endonuclease3_FeS-loop_motif"/>
</dbReference>
<comment type="cofactor">
    <cofactor evidence="14">
        <name>[4Fe-4S] cluster</name>
        <dbReference type="ChEBI" id="CHEBI:49883"/>
    </cofactor>
    <text evidence="14">Binds 1 [4Fe-4S] cluster.</text>
</comment>
<evidence type="ECO:0000256" key="12">
    <source>
        <dbReference type="ARBA" id="ARBA00023204"/>
    </source>
</evidence>
<dbReference type="GO" id="GO:0051539">
    <property type="term" value="F:4 iron, 4 sulfur cluster binding"/>
    <property type="evidence" value="ECO:0007669"/>
    <property type="project" value="UniProtKB-UniRule"/>
</dbReference>
<keyword evidence="8 14" id="KW-0227">DNA damage</keyword>
<evidence type="ECO:0000256" key="2">
    <source>
        <dbReference type="ARBA" id="ARBA00002933"/>
    </source>
</evidence>
<evidence type="ECO:0000256" key="14">
    <source>
        <dbReference type="RuleBase" id="RU365096"/>
    </source>
</evidence>
<dbReference type="InterPro" id="IPR029119">
    <property type="entry name" value="MutY_C"/>
</dbReference>
<dbReference type="FunFam" id="1.10.1670.10:FF:000002">
    <property type="entry name" value="Adenine DNA glycosylase"/>
    <property type="match status" value="1"/>
</dbReference>